<accession>A0A8K0HSF1</accession>
<evidence type="ECO:0000256" key="1">
    <source>
        <dbReference type="SAM" id="MobiDB-lite"/>
    </source>
</evidence>
<dbReference type="PANTHER" id="PTHR33232">
    <property type="entry name" value="PROTEIN SIEVE ELEMENT OCCLUSION B-LIKE"/>
    <property type="match status" value="1"/>
</dbReference>
<reference evidence="4" key="1">
    <citation type="submission" date="2020-03" db="EMBL/GenBank/DDBJ databases">
        <title>A high-quality chromosome-level genome assembly of a woody plant with both climbing and erect habits, Rhamnella rubrinervis.</title>
        <authorList>
            <person name="Lu Z."/>
            <person name="Yang Y."/>
            <person name="Zhu X."/>
            <person name="Sun Y."/>
        </authorList>
    </citation>
    <scope>NUCLEOTIDE SEQUENCE</scope>
    <source>
        <strain evidence="4">BYM</strain>
        <tissue evidence="4">Leaf</tissue>
    </source>
</reference>
<evidence type="ECO:0000259" key="2">
    <source>
        <dbReference type="Pfam" id="PF14576"/>
    </source>
</evidence>
<dbReference type="PANTHER" id="PTHR33232:SF18">
    <property type="entry name" value="PROTEIN SIEVE ELEMENT OCCLUSION B-LIKE"/>
    <property type="match status" value="1"/>
</dbReference>
<protein>
    <submittedName>
        <fullName evidence="4">Uncharacterized protein</fullName>
    </submittedName>
</protein>
<evidence type="ECO:0000313" key="4">
    <source>
        <dbReference type="EMBL" id="KAF3456885.1"/>
    </source>
</evidence>
<dbReference type="AlphaFoldDB" id="A0A8K0HSF1"/>
<comment type="caution">
    <text evidence="4">The sequence shown here is derived from an EMBL/GenBank/DDBJ whole genome shotgun (WGS) entry which is preliminary data.</text>
</comment>
<organism evidence="4 5">
    <name type="scientific">Rhamnella rubrinervis</name>
    <dbReference type="NCBI Taxonomy" id="2594499"/>
    <lineage>
        <taxon>Eukaryota</taxon>
        <taxon>Viridiplantae</taxon>
        <taxon>Streptophyta</taxon>
        <taxon>Embryophyta</taxon>
        <taxon>Tracheophyta</taxon>
        <taxon>Spermatophyta</taxon>
        <taxon>Magnoliopsida</taxon>
        <taxon>eudicotyledons</taxon>
        <taxon>Gunneridae</taxon>
        <taxon>Pentapetalae</taxon>
        <taxon>rosids</taxon>
        <taxon>fabids</taxon>
        <taxon>Rosales</taxon>
        <taxon>Rhamnaceae</taxon>
        <taxon>rhamnoid group</taxon>
        <taxon>Rhamneae</taxon>
        <taxon>Rhamnella</taxon>
    </lineage>
</organism>
<evidence type="ECO:0000313" key="5">
    <source>
        <dbReference type="Proteomes" id="UP000796880"/>
    </source>
</evidence>
<feature type="compositionally biased region" description="Basic and acidic residues" evidence="1">
    <location>
        <begin position="675"/>
        <end position="685"/>
    </location>
</feature>
<dbReference type="InterPro" id="IPR027944">
    <property type="entry name" value="SEO_C"/>
</dbReference>
<proteinExistence type="predicted"/>
<feature type="region of interest" description="Disordered" evidence="1">
    <location>
        <begin position="669"/>
        <end position="689"/>
    </location>
</feature>
<dbReference type="EMBL" id="VOIH02000001">
    <property type="protein sequence ID" value="KAF3456885.1"/>
    <property type="molecule type" value="Genomic_DNA"/>
</dbReference>
<feature type="domain" description="Sieve element occlusion N-terminal" evidence="2">
    <location>
        <begin position="49"/>
        <end position="297"/>
    </location>
</feature>
<dbReference type="InterPro" id="IPR027942">
    <property type="entry name" value="SEO_N"/>
</dbReference>
<dbReference type="Pfam" id="PF14576">
    <property type="entry name" value="SEO_N"/>
    <property type="match status" value="1"/>
</dbReference>
<dbReference type="Pfam" id="PF14577">
    <property type="entry name" value="SEO_C"/>
    <property type="match status" value="1"/>
</dbReference>
<dbReference type="Proteomes" id="UP000796880">
    <property type="component" value="Unassembled WGS sequence"/>
</dbReference>
<gene>
    <name evidence="4" type="ORF">FNV43_RR01539</name>
</gene>
<dbReference type="GO" id="GO:0010088">
    <property type="term" value="P:phloem development"/>
    <property type="evidence" value="ECO:0007669"/>
    <property type="project" value="InterPro"/>
</dbReference>
<name>A0A8K0HSF1_9ROSA</name>
<sequence>MAKQNSAYHASSVKMLFQSFSYQATSENILALQTISDENINLMICSTGDKKLDVKSLLSLVHNILSTTNGAAAGVQLRERQGNMKSEPYDPSFKSPLCTLKQISCKLVMACEAQGEAINNVEKKTEAILKVLSSYSVDAKLGLSLAVLVLEFGELWRLQKYLQTPYESEKEFFRAMAILKGVVKMGNEKAINELKDLINLIMNVTETIFELEKLRSNYSVSQLLKVVGKYAYHTITAIVACATQITVLKNKVDQLQDLSQWISHLTFIYQDLQEHKRICQQQKELDIYKILISMFEYTRYESHDVVVEILKTIIYAELEAQKLLIGGFSTGEMKEVDMDVLRRKDVLLIISSLDISDDEILWIKRSKGLYCSHLNIVWVPIVEKWTSEHEIAFQRKRQQMPWYIVQFVSTIAGIRFIKDEWKFNGKPMGVYMTAYGKVETLNALDLILCKGLDAFPFTKKIEESIQVETNWVSLIAEKHDPSTIKTWVQQGNYIFFYGGTDLLWIQKFKAIVSEIAGKLEANGSIKCLLVGKEVVHQGANDPNVIGNEALFWTHIESLDSIQLHKEVEDETQQSLQKLLSFKTESRWAVVSKGSEVLIADQGTNIIRVLKKLSNEIDHIDEFEITLKKYYKEMTVNFSQIKREISVKVEETTINNHVHINNGTALQSYTTNHRQGRSDDNNHLKPGDQMGLALLNDQGLSVDQEYESGSRQIIKA</sequence>
<evidence type="ECO:0000259" key="3">
    <source>
        <dbReference type="Pfam" id="PF14577"/>
    </source>
</evidence>
<feature type="domain" description="Sieve element occlusion C-terminal" evidence="3">
    <location>
        <begin position="465"/>
        <end position="658"/>
    </location>
</feature>
<dbReference type="InterPro" id="IPR039299">
    <property type="entry name" value="SEOA"/>
</dbReference>
<keyword evidence="5" id="KW-1185">Reference proteome</keyword>